<comment type="caution">
    <text evidence="1">The sequence shown here is derived from an EMBL/GenBank/DDBJ whole genome shotgun (WGS) entry which is preliminary data.</text>
</comment>
<dbReference type="PANTHER" id="PTHR43611:SF3">
    <property type="entry name" value="FLAVIN MONONUCLEOTIDE HYDROLASE 1, CHLOROPLATIC"/>
    <property type="match status" value="1"/>
</dbReference>
<sequence>MSLPPRCHILIFDLGDVLLTWSPVTKTSISPKILKAILSSTIWHDYERGRLSEDECYRLSGDRFSLDPQEVRRAIFDARDSLRPDESFISFIRDLRSEAQNTLRIFAMSNISAPDYDVARARPEEWGIFERVFTSAAAGMRKPELCFFKFVLDQIKAEPSSVVFVDDRSENVLAARSLGMNGIIFDDVQRVRQSLRIYTGDPVGRGLSFLEARAGRLESETNGGQIIAENFAQLLILEATNKRELVNYVHHPRTWNFFREGPVLTTDEFPPDLDTTSIGLMVTQPDEHVFDSVMDDMLQYTTTDRIPMIYFDAERTRTDPIVCLNILRLFYSRGRGHELPHTLDWVLGVLEHRAYLDGTRYYETAECFLFFAAQLLRATPDPNLHARLAPLLRARIEERTGAASGDALALAMRVLAGSIVGLRLAHDLALLLPLQCEDGGWGPSWIYKYGSSGVKIGNRGLTTALALNAISALQSPPQPQPPELLWTLEKRGLLPVGLPLSLAPPLLPAKDKKGWTFSVGTVVKAVYAYVFAAARTSTRRLAQDPGVGVRRHDRGGSIGA</sequence>
<dbReference type="InterPro" id="IPR023214">
    <property type="entry name" value="HAD_sf"/>
</dbReference>
<dbReference type="InterPro" id="IPR023198">
    <property type="entry name" value="PGP-like_dom2"/>
</dbReference>
<dbReference type="Gene3D" id="1.10.150.240">
    <property type="entry name" value="Putative phosphatase, domain 2"/>
    <property type="match status" value="1"/>
</dbReference>
<dbReference type="InterPro" id="IPR008930">
    <property type="entry name" value="Terpenoid_cyclase/PrenylTrfase"/>
</dbReference>
<dbReference type="InterPro" id="IPR006439">
    <property type="entry name" value="HAD-SF_hydro_IA"/>
</dbReference>
<gene>
    <name evidence="1" type="ORF">EDB92DRAFT_1800942</name>
</gene>
<evidence type="ECO:0000313" key="1">
    <source>
        <dbReference type="EMBL" id="KAH8988101.1"/>
    </source>
</evidence>
<dbReference type="AlphaFoldDB" id="A0AAD4QC04"/>
<dbReference type="Gene3D" id="3.40.50.1000">
    <property type="entry name" value="HAD superfamily/HAD-like"/>
    <property type="match status" value="1"/>
</dbReference>
<dbReference type="CDD" id="cd02603">
    <property type="entry name" value="HAD_sEH-N_like"/>
    <property type="match status" value="1"/>
</dbReference>
<dbReference type="Proteomes" id="UP001201163">
    <property type="component" value="Unassembled WGS sequence"/>
</dbReference>
<dbReference type="InterPro" id="IPR036412">
    <property type="entry name" value="HAD-like_sf"/>
</dbReference>
<proteinExistence type="predicted"/>
<organism evidence="1 2">
    <name type="scientific">Lactarius akahatsu</name>
    <dbReference type="NCBI Taxonomy" id="416441"/>
    <lineage>
        <taxon>Eukaryota</taxon>
        <taxon>Fungi</taxon>
        <taxon>Dikarya</taxon>
        <taxon>Basidiomycota</taxon>
        <taxon>Agaricomycotina</taxon>
        <taxon>Agaricomycetes</taxon>
        <taxon>Russulales</taxon>
        <taxon>Russulaceae</taxon>
        <taxon>Lactarius</taxon>
    </lineage>
</organism>
<dbReference type="PRINTS" id="PR00413">
    <property type="entry name" value="HADHALOGNASE"/>
</dbReference>
<evidence type="ECO:0000313" key="2">
    <source>
        <dbReference type="Proteomes" id="UP001201163"/>
    </source>
</evidence>
<dbReference type="GO" id="GO:0016791">
    <property type="term" value="F:phosphatase activity"/>
    <property type="evidence" value="ECO:0007669"/>
    <property type="project" value="UniProtKB-ARBA"/>
</dbReference>
<keyword evidence="2" id="KW-1185">Reference proteome</keyword>
<dbReference type="PANTHER" id="PTHR43611">
    <property type="entry name" value="ALPHA-D-GLUCOSE 1-PHOSPHATE PHOSPHATASE"/>
    <property type="match status" value="1"/>
</dbReference>
<reference evidence="1" key="1">
    <citation type="submission" date="2022-01" db="EMBL/GenBank/DDBJ databases">
        <title>Comparative genomics reveals a dynamic genome evolution in the ectomycorrhizal milk-cap (Lactarius) mushrooms.</title>
        <authorList>
            <consortium name="DOE Joint Genome Institute"/>
            <person name="Lebreton A."/>
            <person name="Tang N."/>
            <person name="Kuo A."/>
            <person name="LaButti K."/>
            <person name="Drula E."/>
            <person name="Barry K."/>
            <person name="Clum A."/>
            <person name="Lipzen A."/>
            <person name="Mousain D."/>
            <person name="Ng V."/>
            <person name="Wang R."/>
            <person name="Wang X."/>
            <person name="Dai Y."/>
            <person name="Henrissat B."/>
            <person name="Grigoriev I.V."/>
            <person name="Guerin-Laguette A."/>
            <person name="Yu F."/>
            <person name="Martin F.M."/>
        </authorList>
    </citation>
    <scope>NUCLEOTIDE SEQUENCE</scope>
    <source>
        <strain evidence="1">QP</strain>
    </source>
</reference>
<dbReference type="EMBL" id="JAKELL010000044">
    <property type="protein sequence ID" value="KAH8988101.1"/>
    <property type="molecule type" value="Genomic_DNA"/>
</dbReference>
<name>A0AAD4QC04_9AGAM</name>
<protein>
    <submittedName>
        <fullName evidence="1">HAD-like domain-containing protein</fullName>
    </submittedName>
</protein>
<dbReference type="SUPFAM" id="SSF48239">
    <property type="entry name" value="Terpenoid cyclases/Protein prenyltransferases"/>
    <property type="match status" value="1"/>
</dbReference>
<dbReference type="SUPFAM" id="SSF56784">
    <property type="entry name" value="HAD-like"/>
    <property type="match status" value="1"/>
</dbReference>
<accession>A0AAD4QC04</accession>
<dbReference type="NCBIfam" id="TIGR01509">
    <property type="entry name" value="HAD-SF-IA-v3"/>
    <property type="match status" value="1"/>
</dbReference>